<dbReference type="InterPro" id="IPR000843">
    <property type="entry name" value="HTH_LacI"/>
</dbReference>
<dbReference type="Gene3D" id="1.10.260.40">
    <property type="entry name" value="lambda repressor-like DNA-binding domains"/>
    <property type="match status" value="1"/>
</dbReference>
<evidence type="ECO:0000256" key="2">
    <source>
        <dbReference type="ARBA" id="ARBA00023125"/>
    </source>
</evidence>
<evidence type="ECO:0000259" key="5">
    <source>
        <dbReference type="PROSITE" id="PS50932"/>
    </source>
</evidence>
<keyword evidence="3" id="KW-0804">Transcription</keyword>
<gene>
    <name evidence="6" type="ORF">J2Z77_007484</name>
</gene>
<feature type="compositionally biased region" description="Low complexity" evidence="4">
    <location>
        <begin position="9"/>
        <end position="26"/>
    </location>
</feature>
<feature type="domain" description="HTH lacI-type" evidence="5">
    <location>
        <begin position="26"/>
        <end position="80"/>
    </location>
</feature>
<dbReference type="Pfam" id="PF13377">
    <property type="entry name" value="Peripla_BP_3"/>
    <property type="match status" value="2"/>
</dbReference>
<dbReference type="PROSITE" id="PS00356">
    <property type="entry name" value="HTH_LACI_1"/>
    <property type="match status" value="1"/>
</dbReference>
<keyword evidence="2 6" id="KW-0238">DNA-binding</keyword>
<evidence type="ECO:0000256" key="1">
    <source>
        <dbReference type="ARBA" id="ARBA00023015"/>
    </source>
</evidence>
<dbReference type="InterPro" id="IPR046335">
    <property type="entry name" value="LacI/GalR-like_sensor"/>
</dbReference>
<dbReference type="SUPFAM" id="SSF53822">
    <property type="entry name" value="Periplasmic binding protein-like I"/>
    <property type="match status" value="1"/>
</dbReference>
<dbReference type="CDD" id="cd01392">
    <property type="entry name" value="HTH_LacI"/>
    <property type="match status" value="1"/>
</dbReference>
<dbReference type="Gene3D" id="3.40.50.2300">
    <property type="match status" value="2"/>
</dbReference>
<keyword evidence="1" id="KW-0805">Transcription regulation</keyword>
<dbReference type="EMBL" id="JAGGLQ010000026">
    <property type="protein sequence ID" value="MBP2041624.1"/>
    <property type="molecule type" value="Genomic_DNA"/>
</dbReference>
<dbReference type="InterPro" id="IPR010982">
    <property type="entry name" value="Lambda_DNA-bd_dom_sf"/>
</dbReference>
<dbReference type="PROSITE" id="PS50932">
    <property type="entry name" value="HTH_LACI_2"/>
    <property type="match status" value="1"/>
</dbReference>
<dbReference type="RefSeq" id="WP_268251396.1">
    <property type="nucleotide sequence ID" value="NZ_BMVL01000004.1"/>
</dbReference>
<sequence>MPAPPPAPGSSSGSSSGPSSGPASGPTLADIARAAEVSTATVSHALNGTGRLGESTRRRVREVAGALGYGARRGPRTRSLGVAVTTYAGDAWDFVGIAYFSRLLTAATSAAHAHGYALTTLPADRGAEPLWHTLAVDGMLLLDSPAGDPVLRALRARGLPVVFDGRPPDPWPGDVWVDNDHTATTREVLDHLAASGARRIALHAGYGREFYTGAVTSAYEQWCAERGRAPLLVPFDPEDTAGRAFDSAFAGPDRPDAVYCVYDPGGRQVLAAAARHGLRIPGAPGPRTGAPGIPGHDGLLLVCASEDPAYAEAEPAVTTVTLNPERIAASAVSVLVNLIESGHAESPGQRTVPAGLRVRASSLPPDMY</sequence>
<evidence type="ECO:0000256" key="4">
    <source>
        <dbReference type="SAM" id="MobiDB-lite"/>
    </source>
</evidence>
<keyword evidence="7" id="KW-1185">Reference proteome</keyword>
<dbReference type="SMART" id="SM00354">
    <property type="entry name" value="HTH_LACI"/>
    <property type="match status" value="1"/>
</dbReference>
<dbReference type="Pfam" id="PF00356">
    <property type="entry name" value="LacI"/>
    <property type="match status" value="1"/>
</dbReference>
<proteinExistence type="predicted"/>
<organism evidence="6 7">
    <name type="scientific">Streptomyces avidinii</name>
    <dbReference type="NCBI Taxonomy" id="1895"/>
    <lineage>
        <taxon>Bacteria</taxon>
        <taxon>Bacillati</taxon>
        <taxon>Actinomycetota</taxon>
        <taxon>Actinomycetes</taxon>
        <taxon>Kitasatosporales</taxon>
        <taxon>Streptomycetaceae</taxon>
        <taxon>Streptomyces</taxon>
    </lineage>
</organism>
<evidence type="ECO:0000313" key="7">
    <source>
        <dbReference type="Proteomes" id="UP001519310"/>
    </source>
</evidence>
<dbReference type="GO" id="GO:0003677">
    <property type="term" value="F:DNA binding"/>
    <property type="evidence" value="ECO:0007669"/>
    <property type="project" value="UniProtKB-KW"/>
</dbReference>
<protein>
    <submittedName>
        <fullName evidence="6">DNA-binding LacI/PurR family transcriptional regulator</fullName>
    </submittedName>
</protein>
<accession>A0ABS4LHM2</accession>
<feature type="region of interest" description="Disordered" evidence="4">
    <location>
        <begin position="1"/>
        <end position="27"/>
    </location>
</feature>
<evidence type="ECO:0000313" key="6">
    <source>
        <dbReference type="EMBL" id="MBP2041624.1"/>
    </source>
</evidence>
<dbReference type="InterPro" id="IPR028082">
    <property type="entry name" value="Peripla_BP_I"/>
</dbReference>
<dbReference type="Proteomes" id="UP001519310">
    <property type="component" value="Unassembled WGS sequence"/>
</dbReference>
<name>A0ABS4LHM2_STRAV</name>
<comment type="caution">
    <text evidence="6">The sequence shown here is derived from an EMBL/GenBank/DDBJ whole genome shotgun (WGS) entry which is preliminary data.</text>
</comment>
<dbReference type="PANTHER" id="PTHR30146:SF153">
    <property type="entry name" value="LACTOSE OPERON REPRESSOR"/>
    <property type="match status" value="1"/>
</dbReference>
<dbReference type="PANTHER" id="PTHR30146">
    <property type="entry name" value="LACI-RELATED TRANSCRIPTIONAL REPRESSOR"/>
    <property type="match status" value="1"/>
</dbReference>
<dbReference type="CDD" id="cd06267">
    <property type="entry name" value="PBP1_LacI_sugar_binding-like"/>
    <property type="match status" value="1"/>
</dbReference>
<dbReference type="SUPFAM" id="SSF47413">
    <property type="entry name" value="lambda repressor-like DNA-binding domains"/>
    <property type="match status" value="1"/>
</dbReference>
<reference evidence="6 7" key="1">
    <citation type="submission" date="2021-03" db="EMBL/GenBank/DDBJ databases">
        <title>Genomic Encyclopedia of Type Strains, Phase IV (KMG-IV): sequencing the most valuable type-strain genomes for metagenomic binning, comparative biology and taxonomic classification.</title>
        <authorList>
            <person name="Goeker M."/>
        </authorList>
    </citation>
    <scope>NUCLEOTIDE SEQUENCE [LARGE SCALE GENOMIC DNA]</scope>
    <source>
        <strain evidence="6 7">DSM 40526</strain>
    </source>
</reference>
<evidence type="ECO:0000256" key="3">
    <source>
        <dbReference type="ARBA" id="ARBA00023163"/>
    </source>
</evidence>